<dbReference type="GO" id="GO:0046900">
    <property type="term" value="P:tetrahydrofolylpolyglutamate metabolic process"/>
    <property type="evidence" value="ECO:0000318"/>
    <property type="project" value="GO_Central"/>
</dbReference>
<evidence type="ECO:0000256" key="6">
    <source>
        <dbReference type="PIRSR" id="PIRSR615527-1"/>
    </source>
</evidence>
<dbReference type="PANTHER" id="PTHR11315">
    <property type="entry name" value="PROTEASE FAMILY C26 GAMMA-GLUTAMYL HYDROLASE"/>
    <property type="match status" value="1"/>
</dbReference>
<reference evidence="9" key="1">
    <citation type="submission" date="2015-02" db="EMBL/GenBank/DDBJ databases">
        <title>Genome sequencing for Strongylocentrotus purpuratus.</title>
        <authorList>
            <person name="Murali S."/>
            <person name="Liu Y."/>
            <person name="Vee V."/>
            <person name="English A."/>
            <person name="Wang M."/>
            <person name="Skinner E."/>
            <person name="Han Y."/>
            <person name="Muzny D.M."/>
            <person name="Worley K.C."/>
            <person name="Gibbs R.A."/>
        </authorList>
    </citation>
    <scope>NUCLEOTIDE SEQUENCE</scope>
</reference>
<dbReference type="Gene3D" id="3.40.50.880">
    <property type="match status" value="1"/>
</dbReference>
<comment type="similarity">
    <text evidence="2">Belongs to the peptidase C26 family.</text>
</comment>
<dbReference type="GeneID" id="115923532"/>
<evidence type="ECO:0000256" key="1">
    <source>
        <dbReference type="ARBA" id="ARBA00004239"/>
    </source>
</evidence>
<dbReference type="PROSITE" id="PS51275">
    <property type="entry name" value="PEPTIDASE_C26_GGH"/>
    <property type="match status" value="1"/>
</dbReference>
<dbReference type="KEGG" id="spu:115923532"/>
<dbReference type="SUPFAM" id="SSF52317">
    <property type="entry name" value="Class I glutamine amidotransferase-like"/>
    <property type="match status" value="1"/>
</dbReference>
<dbReference type="InterPro" id="IPR029062">
    <property type="entry name" value="Class_I_gatase-like"/>
</dbReference>
<protein>
    <recommendedName>
        <fullName evidence="7">folate gamma-glutamyl hydrolase</fullName>
        <ecNumber evidence="7">3.4.19.9</ecNumber>
    </recommendedName>
</protein>
<dbReference type="OrthoDB" id="64220at2759"/>
<evidence type="ECO:0000256" key="3">
    <source>
        <dbReference type="ARBA" id="ARBA00022525"/>
    </source>
</evidence>
<evidence type="ECO:0000256" key="4">
    <source>
        <dbReference type="ARBA" id="ARBA00022729"/>
    </source>
</evidence>
<feature type="active site" evidence="7">
    <location>
        <position position="244"/>
    </location>
</feature>
<keyword evidence="5 7" id="KW-0378">Hydrolase</keyword>
<dbReference type="GO" id="GO:0034722">
    <property type="term" value="F:gamma-glutamyl-peptidase activity"/>
    <property type="evidence" value="ECO:0000318"/>
    <property type="project" value="GO_Central"/>
</dbReference>
<feature type="active site" description="Nucleophile" evidence="6 7">
    <location>
        <position position="130"/>
    </location>
</feature>
<keyword evidence="3" id="KW-0964">Secreted</keyword>
<dbReference type="RefSeq" id="XP_030840292.1">
    <property type="nucleotide sequence ID" value="XM_030984432.1"/>
</dbReference>
<organism evidence="8 9">
    <name type="scientific">Strongylocentrotus purpuratus</name>
    <name type="common">Purple sea urchin</name>
    <dbReference type="NCBI Taxonomy" id="7668"/>
    <lineage>
        <taxon>Eukaryota</taxon>
        <taxon>Metazoa</taxon>
        <taxon>Echinodermata</taxon>
        <taxon>Eleutherozoa</taxon>
        <taxon>Echinozoa</taxon>
        <taxon>Echinoidea</taxon>
        <taxon>Euechinoidea</taxon>
        <taxon>Echinacea</taxon>
        <taxon>Camarodonta</taxon>
        <taxon>Echinidea</taxon>
        <taxon>Strongylocentrotidae</taxon>
        <taxon>Strongylocentrotus</taxon>
    </lineage>
</organism>
<dbReference type="PROSITE" id="PS51273">
    <property type="entry name" value="GATASE_TYPE_1"/>
    <property type="match status" value="1"/>
</dbReference>
<evidence type="ECO:0000256" key="5">
    <source>
        <dbReference type="ARBA" id="ARBA00022801"/>
    </source>
</evidence>
<evidence type="ECO:0000313" key="9">
    <source>
        <dbReference type="Proteomes" id="UP000007110"/>
    </source>
</evidence>
<dbReference type="CDD" id="cd01747">
    <property type="entry name" value="GATase1_Glutamyl_Hydrolase"/>
    <property type="match status" value="1"/>
</dbReference>
<dbReference type="GO" id="GO:0005773">
    <property type="term" value="C:vacuole"/>
    <property type="evidence" value="ECO:0000318"/>
    <property type="project" value="GO_Central"/>
</dbReference>
<dbReference type="InterPro" id="IPR011697">
    <property type="entry name" value="Peptidase_C26"/>
</dbReference>
<dbReference type="FunFam" id="3.40.50.880:FF:000024">
    <property type="entry name" value="Folate gamma-glutamyl hydrolase"/>
    <property type="match status" value="1"/>
</dbReference>
<keyword evidence="9" id="KW-1185">Reference proteome</keyword>
<name>A0A7M7NS38_STRPU</name>
<reference evidence="8" key="2">
    <citation type="submission" date="2021-01" db="UniProtKB">
        <authorList>
            <consortium name="EnsemblMetazoa"/>
        </authorList>
    </citation>
    <scope>IDENTIFICATION</scope>
</reference>
<dbReference type="AlphaFoldDB" id="A0A7M7NS38"/>
<dbReference type="EnsemblMetazoa" id="XM_030984432">
    <property type="protein sequence ID" value="XP_030840292"/>
    <property type="gene ID" value="LOC115923532"/>
</dbReference>
<comment type="subcellular location">
    <subcellularLocation>
        <location evidence="1">Secreted</location>
        <location evidence="1">Extracellular space</location>
    </subcellularLocation>
</comment>
<dbReference type="InParanoid" id="A0A7M7NS38"/>
<dbReference type="InterPro" id="IPR015527">
    <property type="entry name" value="Pept_C26_g-glut_hydrolase"/>
</dbReference>
<sequence>MNIFVFSLPLLYILGSAICTYALPLRPIIGVLAQGSSSSIKKYGSSYIAASYIKFLESAGARVVPILVNQTDEYYGNIFKSVNGILFPGGGADIVDDVSRVGYSGAAHILYHLAVQANKQGDFFPLWGICLGFEELMIQTAGTDVLIEGIEAHNVSFPIHLEPGFEDSRLLNKKTTPPSIIHTLTTVNSTLNSHSMGVTPANFTKFPALSSFFRVLSTNHDLNGVKFISTVEAYDFPFYGTQWHPEKNAFEWKVNSCHSKECVELMQFLANFFVEEARKNQHQFSSAEEMAKFLIYNYQPIDLSQSSSFFEQAYFFQ</sequence>
<feature type="active site" description="Proton donor" evidence="6">
    <location>
        <position position="244"/>
    </location>
</feature>
<evidence type="ECO:0000256" key="2">
    <source>
        <dbReference type="ARBA" id="ARBA00011083"/>
    </source>
</evidence>
<dbReference type="OMA" id="EPVSSHF"/>
<keyword evidence="4" id="KW-0732">Signal</keyword>
<comment type="catalytic activity">
    <reaction evidence="7">
        <text>(6S)-5,6,7,8-tetrahydrofolyl-(gamma-L-Glu)(n) + (n-1) H2O = (6S)-5,6,7,8-tetrahydrofolate + (n-1) L-glutamate</text>
        <dbReference type="Rhea" id="RHEA:56784"/>
        <dbReference type="Rhea" id="RHEA-COMP:14738"/>
        <dbReference type="ChEBI" id="CHEBI:15377"/>
        <dbReference type="ChEBI" id="CHEBI:29985"/>
        <dbReference type="ChEBI" id="CHEBI:57453"/>
        <dbReference type="ChEBI" id="CHEBI:141005"/>
        <dbReference type="EC" id="3.4.19.9"/>
    </reaction>
</comment>
<dbReference type="Pfam" id="PF07722">
    <property type="entry name" value="Peptidase_C26"/>
    <property type="match status" value="1"/>
</dbReference>
<proteinExistence type="inferred from homology"/>
<dbReference type="EC" id="3.4.19.9" evidence="7"/>
<accession>A0A7M7NS38</accession>
<dbReference type="GO" id="GO:0005576">
    <property type="term" value="C:extracellular region"/>
    <property type="evidence" value="ECO:0007669"/>
    <property type="project" value="UniProtKB-SubCell"/>
</dbReference>
<evidence type="ECO:0000313" key="8">
    <source>
        <dbReference type="EnsemblMetazoa" id="XP_030840292"/>
    </source>
</evidence>
<dbReference type="PANTHER" id="PTHR11315:SF0">
    <property type="entry name" value="FOLATE GAMMA-GLUTAMYL HYDROLASE"/>
    <property type="match status" value="1"/>
</dbReference>
<evidence type="ECO:0000256" key="7">
    <source>
        <dbReference type="PROSITE-ProRule" id="PRU00607"/>
    </source>
</evidence>
<dbReference type="Proteomes" id="UP000007110">
    <property type="component" value="Unassembled WGS sequence"/>
</dbReference>
<dbReference type="FunCoup" id="A0A7M7NS38">
    <property type="interactions" value="204"/>
</dbReference>